<feature type="transmembrane region" description="Helical" evidence="7">
    <location>
        <begin position="26"/>
        <end position="43"/>
    </location>
</feature>
<dbReference type="PANTHER" id="PTHR30506:SF3">
    <property type="entry name" value="UPF0126 INNER MEMBRANE PROTEIN YADS-RELATED"/>
    <property type="match status" value="1"/>
</dbReference>
<evidence type="ECO:0000256" key="4">
    <source>
        <dbReference type="ARBA" id="ARBA00022692"/>
    </source>
</evidence>
<keyword evidence="4 7" id="KW-0812">Transmembrane</keyword>
<dbReference type="PANTHER" id="PTHR30506">
    <property type="entry name" value="INNER MEMBRANE PROTEIN"/>
    <property type="match status" value="1"/>
</dbReference>
<protein>
    <submittedName>
        <fullName evidence="9">TRIC cation channel family protein</fullName>
    </submittedName>
</protein>
<evidence type="ECO:0000313" key="10">
    <source>
        <dbReference type="Proteomes" id="UP001267426"/>
    </source>
</evidence>
<evidence type="ECO:0000256" key="1">
    <source>
        <dbReference type="ARBA" id="ARBA00004651"/>
    </source>
</evidence>
<dbReference type="Proteomes" id="UP001267426">
    <property type="component" value="Unassembled WGS sequence"/>
</dbReference>
<dbReference type="RefSeq" id="WP_311662159.1">
    <property type="nucleotide sequence ID" value="NZ_JAVRHT010000005.1"/>
</dbReference>
<dbReference type="Pfam" id="PF03458">
    <property type="entry name" value="Gly_transporter"/>
    <property type="match status" value="2"/>
</dbReference>
<dbReference type="EMBL" id="JAVRHT010000005">
    <property type="protein sequence ID" value="MDT0630823.1"/>
    <property type="molecule type" value="Genomic_DNA"/>
</dbReference>
<evidence type="ECO:0000313" key="9">
    <source>
        <dbReference type="EMBL" id="MDT0630823.1"/>
    </source>
</evidence>
<gene>
    <name evidence="9" type="ORF">RM540_03605</name>
</gene>
<feature type="transmembrane region" description="Helical" evidence="7">
    <location>
        <begin position="63"/>
        <end position="82"/>
    </location>
</feature>
<reference evidence="9 10" key="1">
    <citation type="submission" date="2023-09" db="EMBL/GenBank/DDBJ databases">
        <authorList>
            <person name="Rey-Velasco X."/>
        </authorList>
    </citation>
    <scope>NUCLEOTIDE SEQUENCE [LARGE SCALE GENOMIC DNA]</scope>
    <source>
        <strain evidence="9 10">F394</strain>
    </source>
</reference>
<keyword evidence="5 7" id="KW-1133">Transmembrane helix</keyword>
<keyword evidence="10" id="KW-1185">Reference proteome</keyword>
<keyword evidence="6 7" id="KW-0472">Membrane</keyword>
<comment type="similarity">
    <text evidence="2">Belongs to the UPF0126 family.</text>
</comment>
<evidence type="ECO:0000256" key="7">
    <source>
        <dbReference type="SAM" id="Phobius"/>
    </source>
</evidence>
<feature type="transmembrane region" description="Helical" evidence="7">
    <location>
        <begin position="89"/>
        <end position="109"/>
    </location>
</feature>
<sequence>MLTVLDFVGTFVFAASGALRGVQHRLDLLGVAVVAVATGVGGGLVRDVLLGATPPAALVDERYLVVCLAGAALAAAAAATLVRLRPAVQLADAVGLGVFAAMGAAKGAAFGLGPLGVILMGGLTATGGGVIRDVLVLEVPSVLRHDLYATAALAGGAVYAGGAALGIASEVGLGAAAAVATGLRLLAMWRGLRLPRPAGVS</sequence>
<comment type="subcellular location">
    <subcellularLocation>
        <location evidence="1">Cell membrane</location>
        <topology evidence="1">Multi-pass membrane protein</topology>
    </subcellularLocation>
</comment>
<dbReference type="InterPro" id="IPR005115">
    <property type="entry name" value="Gly_transporter"/>
</dbReference>
<evidence type="ECO:0000259" key="8">
    <source>
        <dbReference type="Pfam" id="PF03458"/>
    </source>
</evidence>
<organism evidence="9 10">
    <name type="scientific">Rubrivirga litoralis</name>
    <dbReference type="NCBI Taxonomy" id="3075598"/>
    <lineage>
        <taxon>Bacteria</taxon>
        <taxon>Pseudomonadati</taxon>
        <taxon>Rhodothermota</taxon>
        <taxon>Rhodothermia</taxon>
        <taxon>Rhodothermales</taxon>
        <taxon>Rubricoccaceae</taxon>
        <taxon>Rubrivirga</taxon>
    </lineage>
</organism>
<evidence type="ECO:0000256" key="6">
    <source>
        <dbReference type="ARBA" id="ARBA00023136"/>
    </source>
</evidence>
<evidence type="ECO:0000256" key="2">
    <source>
        <dbReference type="ARBA" id="ARBA00008193"/>
    </source>
</evidence>
<keyword evidence="3" id="KW-1003">Cell membrane</keyword>
<accession>A0ABU3BNI0</accession>
<feature type="domain" description="Glycine transporter" evidence="8">
    <location>
        <begin position="4"/>
        <end position="77"/>
    </location>
</feature>
<feature type="domain" description="Glycine transporter" evidence="8">
    <location>
        <begin position="90"/>
        <end position="160"/>
    </location>
</feature>
<comment type="caution">
    <text evidence="9">The sequence shown here is derived from an EMBL/GenBank/DDBJ whole genome shotgun (WGS) entry which is preliminary data.</text>
</comment>
<evidence type="ECO:0000256" key="5">
    <source>
        <dbReference type="ARBA" id="ARBA00022989"/>
    </source>
</evidence>
<proteinExistence type="inferred from homology"/>
<evidence type="ECO:0000256" key="3">
    <source>
        <dbReference type="ARBA" id="ARBA00022475"/>
    </source>
</evidence>
<name>A0ABU3BNI0_9BACT</name>